<dbReference type="Pfam" id="PF08352">
    <property type="entry name" value="oligo_HPY"/>
    <property type="match status" value="2"/>
</dbReference>
<dbReference type="PANTHER" id="PTHR43297">
    <property type="entry name" value="OLIGOPEPTIDE TRANSPORT ATP-BINDING PROTEIN APPD"/>
    <property type="match status" value="1"/>
</dbReference>
<dbReference type="Pfam" id="PF00005">
    <property type="entry name" value="ABC_tran"/>
    <property type="match status" value="2"/>
</dbReference>
<evidence type="ECO:0000256" key="7">
    <source>
        <dbReference type="ARBA" id="ARBA00023136"/>
    </source>
</evidence>
<dbReference type="SMART" id="SM00382">
    <property type="entry name" value="AAA"/>
    <property type="match status" value="2"/>
</dbReference>
<comment type="similarity">
    <text evidence="2">Belongs to the ABC transporter superfamily.</text>
</comment>
<dbReference type="RefSeq" id="WP_326015799.1">
    <property type="nucleotide sequence ID" value="NZ_JAOZYC010000088.1"/>
</dbReference>
<keyword evidence="4" id="KW-1003">Cell membrane</keyword>
<evidence type="ECO:0000259" key="8">
    <source>
        <dbReference type="PROSITE" id="PS50893"/>
    </source>
</evidence>
<dbReference type="InterPro" id="IPR050388">
    <property type="entry name" value="ABC_Ni/Peptide_Import"/>
</dbReference>
<dbReference type="NCBIfam" id="NF008453">
    <property type="entry name" value="PRK11308.1"/>
    <property type="match status" value="2"/>
</dbReference>
<feature type="domain" description="ABC transporter" evidence="8">
    <location>
        <begin position="13"/>
        <end position="258"/>
    </location>
</feature>
<dbReference type="EMBL" id="JAOZYC010000088">
    <property type="protein sequence ID" value="MEB8338070.1"/>
    <property type="molecule type" value="Genomic_DNA"/>
</dbReference>
<proteinExistence type="inferred from homology"/>
<dbReference type="PROSITE" id="PS50893">
    <property type="entry name" value="ABC_TRANSPORTER_2"/>
    <property type="match status" value="2"/>
</dbReference>
<dbReference type="CDD" id="cd03257">
    <property type="entry name" value="ABC_NikE_OppD_transporters"/>
    <property type="match status" value="2"/>
</dbReference>
<feature type="domain" description="ABC transporter" evidence="8">
    <location>
        <begin position="290"/>
        <end position="533"/>
    </location>
</feature>
<dbReference type="InterPro" id="IPR017871">
    <property type="entry name" value="ABC_transporter-like_CS"/>
</dbReference>
<dbReference type="GO" id="GO:0005524">
    <property type="term" value="F:ATP binding"/>
    <property type="evidence" value="ECO:0007669"/>
    <property type="project" value="UniProtKB-KW"/>
</dbReference>
<reference evidence="9 10" key="1">
    <citation type="submission" date="2022-10" db="EMBL/GenBank/DDBJ databases">
        <authorList>
            <person name="Xie J."/>
            <person name="Shen N."/>
        </authorList>
    </citation>
    <scope>NUCLEOTIDE SEQUENCE [LARGE SCALE GENOMIC DNA]</scope>
    <source>
        <strain evidence="9 10">YIM65594</strain>
    </source>
</reference>
<dbReference type="InterPro" id="IPR003593">
    <property type="entry name" value="AAA+_ATPase"/>
</dbReference>
<keyword evidence="10" id="KW-1185">Reference proteome</keyword>
<evidence type="ECO:0000256" key="6">
    <source>
        <dbReference type="ARBA" id="ARBA00022840"/>
    </source>
</evidence>
<dbReference type="InterPro" id="IPR013563">
    <property type="entry name" value="Oligopep_ABC_C"/>
</dbReference>
<comment type="subcellular location">
    <subcellularLocation>
        <location evidence="1">Cell membrane</location>
        <topology evidence="1">Peripheral membrane protein</topology>
    </subcellularLocation>
</comment>
<evidence type="ECO:0000313" key="9">
    <source>
        <dbReference type="EMBL" id="MEB8338070.1"/>
    </source>
</evidence>
<evidence type="ECO:0000256" key="3">
    <source>
        <dbReference type="ARBA" id="ARBA00022448"/>
    </source>
</evidence>
<dbReference type="Proteomes" id="UP001354931">
    <property type="component" value="Unassembled WGS sequence"/>
</dbReference>
<dbReference type="InterPro" id="IPR003439">
    <property type="entry name" value="ABC_transporter-like_ATP-bd"/>
</dbReference>
<dbReference type="Gene3D" id="3.40.50.300">
    <property type="entry name" value="P-loop containing nucleotide triphosphate hydrolases"/>
    <property type="match status" value="2"/>
</dbReference>
<dbReference type="SUPFAM" id="SSF52540">
    <property type="entry name" value="P-loop containing nucleoside triphosphate hydrolases"/>
    <property type="match status" value="2"/>
</dbReference>
<dbReference type="PANTHER" id="PTHR43297:SF2">
    <property type="entry name" value="DIPEPTIDE TRANSPORT ATP-BINDING PROTEIN DPPD"/>
    <property type="match status" value="1"/>
</dbReference>
<evidence type="ECO:0000256" key="2">
    <source>
        <dbReference type="ARBA" id="ARBA00005417"/>
    </source>
</evidence>
<dbReference type="NCBIfam" id="NF007739">
    <property type="entry name" value="PRK10419.1"/>
    <property type="match status" value="2"/>
</dbReference>
<dbReference type="PROSITE" id="PS00211">
    <property type="entry name" value="ABC_TRANSPORTER_1"/>
    <property type="match status" value="1"/>
</dbReference>
<keyword evidence="3" id="KW-0813">Transport</keyword>
<accession>A0ABU6F3T6</accession>
<keyword evidence="5" id="KW-0547">Nucleotide-binding</keyword>
<evidence type="ECO:0000313" key="10">
    <source>
        <dbReference type="Proteomes" id="UP001354931"/>
    </source>
</evidence>
<protein>
    <submittedName>
        <fullName evidence="9">ABC transporter ATP-binding protein</fullName>
    </submittedName>
</protein>
<dbReference type="InterPro" id="IPR027417">
    <property type="entry name" value="P-loop_NTPase"/>
</dbReference>
<keyword evidence="7" id="KW-0472">Membrane</keyword>
<evidence type="ECO:0000256" key="4">
    <source>
        <dbReference type="ARBA" id="ARBA00022475"/>
    </source>
</evidence>
<evidence type="ECO:0000256" key="5">
    <source>
        <dbReference type="ARBA" id="ARBA00022741"/>
    </source>
</evidence>
<keyword evidence="6 9" id="KW-0067">ATP-binding</keyword>
<organism evidence="9 10">
    <name type="scientific">Streptomyces endophyticus</name>
    <dbReference type="NCBI Taxonomy" id="714166"/>
    <lineage>
        <taxon>Bacteria</taxon>
        <taxon>Bacillati</taxon>
        <taxon>Actinomycetota</taxon>
        <taxon>Actinomycetes</taxon>
        <taxon>Kitasatosporales</taxon>
        <taxon>Streptomycetaceae</taxon>
        <taxon>Streptomyces</taxon>
    </lineage>
</organism>
<evidence type="ECO:0000256" key="1">
    <source>
        <dbReference type="ARBA" id="ARBA00004202"/>
    </source>
</evidence>
<sequence length="548" mass="58388">MTANPPDTSDVLLSARNLTVGFGDRDVVRDVSLTVRRGETVALVGESGSGKSVTARTLVGLTGAGARVAADELNWQGEDVRSWGERRWRRVRGRGIGFVLQDALVSLDPLRPVGKEIEDGLRLHGHGDRAARRARVLDVMEQVGIPEPELRAAQRPHELSGGLCQRALIAAALALDPPLLIADEPTTALDATVQAQILDLLAAARHRERGLLFITHDLGAVRRLADRVAVMRGGEIVEEGTAGDVLDNPQHPYTQGLLAADPALHPKGARLTAARTTSSAPTRGPHEVVLTADGLHKAYGGRDAVRDVSFALAAGRTLGIVGESGSGKSTTARIALGLTRPDAGTVTLHGEPWSELPERERRPRRHGIQLVHQDPLSAFDPRWTVRRSLIDAVRLRRPGHPVATPDEAAHRVSELAGQVGLPQDTLDRHPLSLSGGQRQRAALARALAPRPAVLVLDEPVSALDVSVQAQVLDLLADLQDSLGLAYLFISHDLGVVRHVSDDVLVMKGGAVVESGTAEELFAAPRHAYTRALLAAVHPHPAAPSGATR</sequence>
<gene>
    <name evidence="9" type="ORF">OKJ99_11215</name>
</gene>
<name>A0ABU6F3T6_9ACTN</name>
<comment type="caution">
    <text evidence="9">The sequence shown here is derived from an EMBL/GenBank/DDBJ whole genome shotgun (WGS) entry which is preliminary data.</text>
</comment>